<dbReference type="GO" id="GO:0003677">
    <property type="term" value="F:DNA binding"/>
    <property type="evidence" value="ECO:0007669"/>
    <property type="project" value="UniProtKB-KW"/>
</dbReference>
<dbReference type="RefSeq" id="WP_116883875.1">
    <property type="nucleotide sequence ID" value="NZ_CALXNT010000087.1"/>
</dbReference>
<dbReference type="InterPro" id="IPR036390">
    <property type="entry name" value="WH_DNA-bd_sf"/>
</dbReference>
<organism evidence="5 6">
    <name type="scientific">Victivallis vadensis</name>
    <dbReference type="NCBI Taxonomy" id="172901"/>
    <lineage>
        <taxon>Bacteria</taxon>
        <taxon>Pseudomonadati</taxon>
        <taxon>Lentisphaerota</taxon>
        <taxon>Lentisphaeria</taxon>
        <taxon>Victivallales</taxon>
        <taxon>Victivallaceae</taxon>
        <taxon>Victivallis</taxon>
    </lineage>
</organism>
<dbReference type="Proteomes" id="UP000245959">
    <property type="component" value="Unassembled WGS sequence"/>
</dbReference>
<evidence type="ECO:0000259" key="4">
    <source>
        <dbReference type="PROSITE" id="PS50949"/>
    </source>
</evidence>
<gene>
    <name evidence="5" type="ORF">C8D82_11231</name>
</gene>
<feature type="domain" description="HTH gntR-type" evidence="4">
    <location>
        <begin position="6"/>
        <end position="74"/>
    </location>
</feature>
<evidence type="ECO:0000313" key="5">
    <source>
        <dbReference type="EMBL" id="PVY42034.1"/>
    </source>
</evidence>
<protein>
    <submittedName>
        <fullName evidence="5">Regulatory GntR family protein</fullName>
    </submittedName>
</protein>
<dbReference type="SUPFAM" id="SSF46785">
    <property type="entry name" value="Winged helix' DNA-binding domain"/>
    <property type="match status" value="1"/>
</dbReference>
<dbReference type="GO" id="GO:0003700">
    <property type="term" value="F:DNA-binding transcription factor activity"/>
    <property type="evidence" value="ECO:0007669"/>
    <property type="project" value="InterPro"/>
</dbReference>
<accession>A0A2U1B020</accession>
<comment type="caution">
    <text evidence="5">The sequence shown here is derived from an EMBL/GenBank/DDBJ whole genome shotgun (WGS) entry which is preliminary data.</text>
</comment>
<evidence type="ECO:0000256" key="1">
    <source>
        <dbReference type="ARBA" id="ARBA00023015"/>
    </source>
</evidence>
<evidence type="ECO:0000256" key="3">
    <source>
        <dbReference type="ARBA" id="ARBA00023163"/>
    </source>
</evidence>
<dbReference type="GeneID" id="78295183"/>
<dbReference type="PANTHER" id="PTHR44846:SF17">
    <property type="entry name" value="GNTR-FAMILY TRANSCRIPTIONAL REGULATOR"/>
    <property type="match status" value="1"/>
</dbReference>
<dbReference type="SUPFAM" id="SSF53822">
    <property type="entry name" value="Periplasmic binding protein-like I"/>
    <property type="match status" value="1"/>
</dbReference>
<reference evidence="5 6" key="1">
    <citation type="submission" date="2018-04" db="EMBL/GenBank/DDBJ databases">
        <title>Genomic Encyclopedia of Type Strains, Phase IV (KMG-IV): sequencing the most valuable type-strain genomes for metagenomic binning, comparative biology and taxonomic classification.</title>
        <authorList>
            <person name="Goeker M."/>
        </authorList>
    </citation>
    <scope>NUCLEOTIDE SEQUENCE [LARGE SCALE GENOMIC DNA]</scope>
    <source>
        <strain evidence="5 6">DSM 14823</strain>
    </source>
</reference>
<keyword evidence="1" id="KW-0805">Transcription regulation</keyword>
<dbReference type="GO" id="GO:0045892">
    <property type="term" value="P:negative regulation of DNA-templated transcription"/>
    <property type="evidence" value="ECO:0007669"/>
    <property type="project" value="TreeGrafter"/>
</dbReference>
<dbReference type="InterPro" id="IPR028082">
    <property type="entry name" value="Peripla_BP_I"/>
</dbReference>
<dbReference type="CDD" id="cd07377">
    <property type="entry name" value="WHTH_GntR"/>
    <property type="match status" value="1"/>
</dbReference>
<evidence type="ECO:0000256" key="2">
    <source>
        <dbReference type="ARBA" id="ARBA00023125"/>
    </source>
</evidence>
<proteinExistence type="predicted"/>
<dbReference type="InterPro" id="IPR000524">
    <property type="entry name" value="Tscrpt_reg_HTH_GntR"/>
</dbReference>
<evidence type="ECO:0000313" key="6">
    <source>
        <dbReference type="Proteomes" id="UP000245959"/>
    </source>
</evidence>
<dbReference type="PROSITE" id="PS50949">
    <property type="entry name" value="HTH_GNTR"/>
    <property type="match status" value="1"/>
</dbReference>
<dbReference type="EMBL" id="QEKH01000012">
    <property type="protein sequence ID" value="PVY42034.1"/>
    <property type="molecule type" value="Genomic_DNA"/>
</dbReference>
<keyword evidence="3" id="KW-0804">Transcription</keyword>
<sequence>MRTPEKLIFHDMVEYLESMIVSGKYPPGSPIPTLRELCRMFHLSTGTAARGIRLMVDNNLLEVRHGSGTFVRRPENVSGPEQDAAETRIAVFMINSDPSEHYCAHALRGVQEASRHHNCRLYIRFRNHHELGRAFLDEVATENDVLLFLGDYDTRLKYLPKTRPCVGLEMHASYDGRNSTVTLDPFSAAETAAAFFRRRKVETVRIFSHPGSIHHTRGIVFRELWNRYGGSEFIEFDPYAAPPPEACDVEDSALGYFFVSGTVANHCAVRYRERTGGCLAAERHILSLDGKSRLIHFYEPMNTIGPDWYEAGAVALGESLRRVAQPGSAARRIYLTGQFHACNARKRKSTLEE</sequence>
<keyword evidence="2" id="KW-0238">DNA-binding</keyword>
<dbReference type="Gene3D" id="1.10.10.10">
    <property type="entry name" value="Winged helix-like DNA-binding domain superfamily/Winged helix DNA-binding domain"/>
    <property type="match status" value="1"/>
</dbReference>
<name>A0A2U1B020_9BACT</name>
<dbReference type="AlphaFoldDB" id="A0A2U1B020"/>
<dbReference type="InterPro" id="IPR036388">
    <property type="entry name" value="WH-like_DNA-bd_sf"/>
</dbReference>
<dbReference type="InterPro" id="IPR050679">
    <property type="entry name" value="Bact_HTH_transcr_reg"/>
</dbReference>
<dbReference type="Pfam" id="PF00392">
    <property type="entry name" value="GntR"/>
    <property type="match status" value="1"/>
</dbReference>
<keyword evidence="6" id="KW-1185">Reference proteome</keyword>
<dbReference type="PANTHER" id="PTHR44846">
    <property type="entry name" value="MANNOSYL-D-GLYCERATE TRANSPORT/METABOLISM SYSTEM REPRESSOR MNGR-RELATED"/>
    <property type="match status" value="1"/>
</dbReference>
<dbReference type="SMART" id="SM00345">
    <property type="entry name" value="HTH_GNTR"/>
    <property type="match status" value="1"/>
</dbReference>